<evidence type="ECO:0000313" key="1">
    <source>
        <dbReference type="EMBL" id="MFE7965410.1"/>
    </source>
</evidence>
<name>A0ABW6JJ61_STRCE</name>
<accession>A0ABW6JJ61</accession>
<evidence type="ECO:0000313" key="2">
    <source>
        <dbReference type="Proteomes" id="UP001600650"/>
    </source>
</evidence>
<gene>
    <name evidence="1" type="ORF">ACFU0X_20640</name>
</gene>
<reference evidence="1 2" key="1">
    <citation type="submission" date="2024-09" db="EMBL/GenBank/DDBJ databases">
        <title>The Natural Products Discovery Center: Release of the First 8490 Sequenced Strains for Exploring Actinobacteria Biosynthetic Diversity.</title>
        <authorList>
            <person name="Kalkreuter E."/>
            <person name="Kautsar S.A."/>
            <person name="Yang D."/>
            <person name="Bader C.D."/>
            <person name="Teijaro C.N."/>
            <person name="Fluegel L."/>
            <person name="Davis C.M."/>
            <person name="Simpson J.R."/>
            <person name="Lauterbach L."/>
            <person name="Steele A.D."/>
            <person name="Gui C."/>
            <person name="Meng S."/>
            <person name="Li G."/>
            <person name="Viehrig K."/>
            <person name="Ye F."/>
            <person name="Su P."/>
            <person name="Kiefer A.F."/>
            <person name="Nichols A."/>
            <person name="Cepeda A.J."/>
            <person name="Yan W."/>
            <person name="Fan B."/>
            <person name="Jiang Y."/>
            <person name="Adhikari A."/>
            <person name="Zheng C.-J."/>
            <person name="Schuster L."/>
            <person name="Cowan T.M."/>
            <person name="Smanski M.J."/>
            <person name="Chevrette M.G."/>
            <person name="De Carvalho L.P.S."/>
            <person name="Shen B."/>
        </authorList>
    </citation>
    <scope>NUCLEOTIDE SEQUENCE [LARGE SCALE GENOMIC DNA]</scope>
    <source>
        <strain evidence="1 2">NPDC057399</strain>
    </source>
</reference>
<comment type="caution">
    <text evidence="1">The sequence shown here is derived from an EMBL/GenBank/DDBJ whole genome shotgun (WGS) entry which is preliminary data.</text>
</comment>
<keyword evidence="2" id="KW-1185">Reference proteome</keyword>
<sequence length="95" mass="10541">MLTATFTEPVPRGAHDATTPAALKVDHDQLDNFAIEVIEHLWPHLTGHDVGAVHIYLGDDQRSGWATDGTRTFATFTVDRAPHRQHTIDEETTTP</sequence>
<dbReference type="RefSeq" id="WP_381727278.1">
    <property type="nucleotide sequence ID" value="NZ_JBHVBU010000058.1"/>
</dbReference>
<organism evidence="1 2">
    <name type="scientific">Streptomyces cellulosae</name>
    <dbReference type="NCBI Taxonomy" id="1968"/>
    <lineage>
        <taxon>Bacteria</taxon>
        <taxon>Bacillati</taxon>
        <taxon>Actinomycetota</taxon>
        <taxon>Actinomycetes</taxon>
        <taxon>Kitasatosporales</taxon>
        <taxon>Streptomycetaceae</taxon>
        <taxon>Streptomyces</taxon>
    </lineage>
</organism>
<dbReference type="Proteomes" id="UP001600650">
    <property type="component" value="Unassembled WGS sequence"/>
</dbReference>
<proteinExistence type="predicted"/>
<dbReference type="EMBL" id="JBHVBU010000058">
    <property type="protein sequence ID" value="MFE7965410.1"/>
    <property type="molecule type" value="Genomic_DNA"/>
</dbReference>
<protein>
    <submittedName>
        <fullName evidence="1">Uncharacterized protein</fullName>
    </submittedName>
</protein>